<feature type="compositionally biased region" description="Acidic residues" evidence="2">
    <location>
        <begin position="368"/>
        <end position="380"/>
    </location>
</feature>
<evidence type="ECO:0000313" key="5">
    <source>
        <dbReference type="Proteomes" id="UP000242715"/>
    </source>
</evidence>
<proteinExistence type="predicted"/>
<dbReference type="SUPFAM" id="SSF54928">
    <property type="entry name" value="RNA-binding domain, RBD"/>
    <property type="match status" value="1"/>
</dbReference>
<reference evidence="5" key="1">
    <citation type="journal article" date="2017" name="Front. Plant Sci.">
        <title>Climate Clever Clovers: New Paradigm to Reduce the Environmental Footprint of Ruminants by Breeding Low Methanogenic Forages Utilizing Haplotype Variation.</title>
        <authorList>
            <person name="Kaur P."/>
            <person name="Appels R."/>
            <person name="Bayer P.E."/>
            <person name="Keeble-Gagnere G."/>
            <person name="Wang J."/>
            <person name="Hirakawa H."/>
            <person name="Shirasawa K."/>
            <person name="Vercoe P."/>
            <person name="Stefanova K."/>
            <person name="Durmic Z."/>
            <person name="Nichols P."/>
            <person name="Revell C."/>
            <person name="Isobe S.N."/>
            <person name="Edwards D."/>
            <person name="Erskine W."/>
        </authorList>
    </citation>
    <scope>NUCLEOTIDE SEQUENCE [LARGE SCALE GENOMIC DNA]</scope>
    <source>
        <strain evidence="5">cv. Daliak</strain>
    </source>
</reference>
<feature type="compositionally biased region" description="Basic and acidic residues" evidence="2">
    <location>
        <begin position="381"/>
        <end position="390"/>
    </location>
</feature>
<feature type="compositionally biased region" description="Basic and acidic residues" evidence="2">
    <location>
        <begin position="398"/>
        <end position="409"/>
    </location>
</feature>
<dbReference type="PROSITE" id="PS50102">
    <property type="entry name" value="RRM"/>
    <property type="match status" value="1"/>
</dbReference>
<dbReference type="Gene3D" id="3.30.70.330">
    <property type="match status" value="1"/>
</dbReference>
<evidence type="ECO:0000256" key="2">
    <source>
        <dbReference type="SAM" id="MobiDB-lite"/>
    </source>
</evidence>
<dbReference type="AlphaFoldDB" id="A0A2Z6NMC2"/>
<dbReference type="SMART" id="SM00360">
    <property type="entry name" value="RRM"/>
    <property type="match status" value="1"/>
</dbReference>
<evidence type="ECO:0000313" key="4">
    <source>
        <dbReference type="EMBL" id="GAU45151.1"/>
    </source>
</evidence>
<name>A0A2Z6NMC2_TRISU</name>
<dbReference type="CDD" id="cd00590">
    <property type="entry name" value="RRM_SF"/>
    <property type="match status" value="1"/>
</dbReference>
<dbReference type="PANTHER" id="PTHR34427:SF5">
    <property type="entry name" value="DUF4283 DOMAIN-CONTAINING PROTEIN"/>
    <property type="match status" value="1"/>
</dbReference>
<sequence>MCQVRRRQLPEFVRVAQQECVSFFFTNFPPATTEVELRRTFGAFGRVGDLFIPSKNNSFGQKFGFVRFWSVLDVEEFLERLQHIWLGNFKLKVNVSKFRRENGKQHTTIPQVTLSRPEGLIHKRSFADVLDKRVITQELPPLHALPLPPSRVVMVDECSERLAVFKGYLVGFLRGDIDVLALSDNLLLGGFKDITVCKLGGGLVLFKSNVVGMLNHFLVSCSSWWLEWCSKVVHWSPELVSSYRRAVWASVWGVPNHLWGLDIFVKIANSFGDYINVDEATLKEARLDRGRIHMWIPATAKFVDDVVEVRTGAVSYSVRVIEDADGDREAHVYSGVIECSSVGEGSNATVEGFRHSPAYWESTGEGDSSGEGEEEDLETDGSDRGQKDVGRVLGSHCSGEDKFQERDKSPLSNLGGLSCEQPFDEANRFSPLALLEAESEEIEAQSDRRREVTLSSHFNRGVGTQSTFQNSSNSLHFLRDMENNIMSPKHVNCASSRKEHMAKEDFLGVQVGHTGAGCVDGGIGLASFKLVSPSSINSRLVYCKEGGAIQQLIKSKLIDPPLISGQIAISSLIKNTTDNLNDDLNDSAKRLVEGSGQHTPLRFPSCSHSRRSSPSSFSSFLSDLPPDSNQAGYLLSHYKLSQVFLPLTSLLDLCIVGVNLSLFLRGQGRPRGVHVVHITTLLPRKFCLELRILGFLLS</sequence>
<keyword evidence="5" id="KW-1185">Reference proteome</keyword>
<protein>
    <recommendedName>
        <fullName evidence="3">RRM domain-containing protein</fullName>
    </recommendedName>
</protein>
<dbReference type="InterPro" id="IPR012677">
    <property type="entry name" value="Nucleotide-bd_a/b_plait_sf"/>
</dbReference>
<gene>
    <name evidence="4" type="ORF">TSUD_253840</name>
</gene>
<dbReference type="EMBL" id="DF974103">
    <property type="protein sequence ID" value="GAU45151.1"/>
    <property type="molecule type" value="Genomic_DNA"/>
</dbReference>
<dbReference type="GO" id="GO:0003723">
    <property type="term" value="F:RNA binding"/>
    <property type="evidence" value="ECO:0007669"/>
    <property type="project" value="UniProtKB-UniRule"/>
</dbReference>
<organism evidence="4 5">
    <name type="scientific">Trifolium subterraneum</name>
    <name type="common">Subterranean clover</name>
    <dbReference type="NCBI Taxonomy" id="3900"/>
    <lineage>
        <taxon>Eukaryota</taxon>
        <taxon>Viridiplantae</taxon>
        <taxon>Streptophyta</taxon>
        <taxon>Embryophyta</taxon>
        <taxon>Tracheophyta</taxon>
        <taxon>Spermatophyta</taxon>
        <taxon>Magnoliopsida</taxon>
        <taxon>eudicotyledons</taxon>
        <taxon>Gunneridae</taxon>
        <taxon>Pentapetalae</taxon>
        <taxon>rosids</taxon>
        <taxon>fabids</taxon>
        <taxon>Fabales</taxon>
        <taxon>Fabaceae</taxon>
        <taxon>Papilionoideae</taxon>
        <taxon>50 kb inversion clade</taxon>
        <taxon>NPAAA clade</taxon>
        <taxon>Hologalegina</taxon>
        <taxon>IRL clade</taxon>
        <taxon>Trifolieae</taxon>
        <taxon>Trifolium</taxon>
    </lineage>
</organism>
<feature type="region of interest" description="Disordered" evidence="2">
    <location>
        <begin position="353"/>
        <end position="414"/>
    </location>
</feature>
<evidence type="ECO:0000256" key="1">
    <source>
        <dbReference type="PROSITE-ProRule" id="PRU00176"/>
    </source>
</evidence>
<evidence type="ECO:0000259" key="3">
    <source>
        <dbReference type="PROSITE" id="PS50102"/>
    </source>
</evidence>
<dbReference type="PANTHER" id="PTHR34427">
    <property type="entry name" value="DUF4283 DOMAIN PROTEIN"/>
    <property type="match status" value="1"/>
</dbReference>
<keyword evidence="1" id="KW-0694">RNA-binding</keyword>
<dbReference type="InterPro" id="IPR035979">
    <property type="entry name" value="RBD_domain_sf"/>
</dbReference>
<dbReference type="Proteomes" id="UP000242715">
    <property type="component" value="Unassembled WGS sequence"/>
</dbReference>
<dbReference type="OrthoDB" id="1744977at2759"/>
<dbReference type="InterPro" id="IPR000504">
    <property type="entry name" value="RRM_dom"/>
</dbReference>
<feature type="domain" description="RRM" evidence="3">
    <location>
        <begin position="21"/>
        <end position="98"/>
    </location>
</feature>
<accession>A0A2Z6NMC2</accession>
<dbReference type="Pfam" id="PF00076">
    <property type="entry name" value="RRM_1"/>
    <property type="match status" value="1"/>
</dbReference>